<dbReference type="AlphaFoldDB" id="D9PHN4"/>
<accession>D9PHN4</accession>
<name>D9PHN4_9ZZZZ</name>
<evidence type="ECO:0000313" key="2">
    <source>
        <dbReference type="EMBL" id="EFK96924.1"/>
    </source>
</evidence>
<reference evidence="2" key="1">
    <citation type="submission" date="2010-07" db="EMBL/GenBank/DDBJ databases">
        <authorList>
            <consortium name="CONSOLIDER consortium CSD2007-00005"/>
            <person name="Guazzaroni M.-E."/>
            <person name="Richter M."/>
            <person name="Garcia-Salamanca A."/>
            <person name="Yarza P."/>
            <person name="Ferrer M."/>
        </authorList>
    </citation>
    <scope>NUCLEOTIDE SEQUENCE</scope>
</reference>
<evidence type="ECO:0000256" key="1">
    <source>
        <dbReference type="SAM" id="MobiDB-lite"/>
    </source>
</evidence>
<proteinExistence type="predicted"/>
<reference evidence="2" key="2">
    <citation type="journal article" date="2011" name="Microb. Ecol.">
        <title>Taxonomic and Functional Metagenomic Profiling of the Microbial Community in the Anoxic Sediment of a Sub-saline Shallow Lake (Laguna de Carrizo, Central Spain).</title>
        <authorList>
            <person name="Ferrer M."/>
            <person name="Guazzaroni M.E."/>
            <person name="Richter M."/>
            <person name="Garcia-Salamanca A."/>
            <person name="Yarza P."/>
            <person name="Suarez-Suarez A."/>
            <person name="Solano J."/>
            <person name="Alcaide M."/>
            <person name="van Dillewijn P."/>
            <person name="Molina-Henares M.A."/>
            <person name="Lopez-Cortes N."/>
            <person name="Al-Ramahi Y."/>
            <person name="Guerrero C."/>
            <person name="Acosta A."/>
            <person name="de Eugenio L.I."/>
            <person name="Martinez V."/>
            <person name="Marques S."/>
            <person name="Rojo F."/>
            <person name="Santero E."/>
            <person name="Genilloud O."/>
            <person name="Perez-Perez J."/>
            <person name="Rossello-Mora R."/>
            <person name="Ramos J.L."/>
        </authorList>
    </citation>
    <scope>NUCLEOTIDE SEQUENCE</scope>
</reference>
<feature type="compositionally biased region" description="Basic and acidic residues" evidence="1">
    <location>
        <begin position="109"/>
        <end position="126"/>
    </location>
</feature>
<sequence>MILNIQWIRGNGKRQQTANDPRFGHHEPPHPPSRGRLQVSMVLHRKREKQRRPIVKWKEKRKTLFIQYERTPGAKHIQMRRTRSVAVCKCADLAQNQQPALPHSSFGRQSRETSPHVLPFKEKRFK</sequence>
<comment type="caution">
    <text evidence="2">The sequence shown here is derived from an EMBL/GenBank/DDBJ whole genome shotgun (WGS) entry which is preliminary data.</text>
</comment>
<protein>
    <submittedName>
        <fullName evidence="2">Uncharacterized protein</fullName>
    </submittedName>
</protein>
<feature type="region of interest" description="Disordered" evidence="1">
    <location>
        <begin position="9"/>
        <end position="36"/>
    </location>
</feature>
<feature type="region of interest" description="Disordered" evidence="1">
    <location>
        <begin position="97"/>
        <end position="126"/>
    </location>
</feature>
<organism evidence="2">
    <name type="scientific">sediment metagenome</name>
    <dbReference type="NCBI Taxonomy" id="749907"/>
    <lineage>
        <taxon>unclassified sequences</taxon>
        <taxon>metagenomes</taxon>
        <taxon>ecological metagenomes</taxon>
    </lineage>
</organism>
<gene>
    <name evidence="2" type="ORF">LDC_1036</name>
</gene>
<dbReference type="EMBL" id="ADZX01000380">
    <property type="protein sequence ID" value="EFK96924.1"/>
    <property type="molecule type" value="Genomic_DNA"/>
</dbReference>